<evidence type="ECO:0000256" key="2">
    <source>
        <dbReference type="ARBA" id="ARBA00022692"/>
    </source>
</evidence>
<feature type="domain" description="PIG-P" evidence="6">
    <location>
        <begin position="21"/>
        <end position="123"/>
    </location>
</feature>
<dbReference type="PANTHER" id="PTHR46346:SF1">
    <property type="entry name" value="PHOSPHATIDYLINOSITOL N-ACETYLGLUCOSAMINYLTRANSFERASE SUBUNIT P"/>
    <property type="match status" value="1"/>
</dbReference>
<proteinExistence type="predicted"/>
<name>A0ABD6E6E6_9BILA</name>
<evidence type="ECO:0000256" key="5">
    <source>
        <dbReference type="SAM" id="Phobius"/>
    </source>
</evidence>
<keyword evidence="4 5" id="KW-0472">Membrane</keyword>
<organism evidence="7 8">
    <name type="scientific">Gnathostoma spinigerum</name>
    <dbReference type="NCBI Taxonomy" id="75299"/>
    <lineage>
        <taxon>Eukaryota</taxon>
        <taxon>Metazoa</taxon>
        <taxon>Ecdysozoa</taxon>
        <taxon>Nematoda</taxon>
        <taxon>Chromadorea</taxon>
        <taxon>Rhabditida</taxon>
        <taxon>Spirurina</taxon>
        <taxon>Gnathostomatomorpha</taxon>
        <taxon>Gnathostomatoidea</taxon>
        <taxon>Gnathostomatidae</taxon>
        <taxon>Gnathostoma</taxon>
    </lineage>
</organism>
<dbReference type="EMBL" id="JBGFUD010000112">
    <property type="protein sequence ID" value="MFH4973704.1"/>
    <property type="molecule type" value="Genomic_DNA"/>
</dbReference>
<evidence type="ECO:0000256" key="4">
    <source>
        <dbReference type="ARBA" id="ARBA00023136"/>
    </source>
</evidence>
<keyword evidence="3 5" id="KW-1133">Transmembrane helix</keyword>
<dbReference type="InterPro" id="IPR013717">
    <property type="entry name" value="PIG-P"/>
</dbReference>
<evidence type="ECO:0000259" key="6">
    <source>
        <dbReference type="Pfam" id="PF08510"/>
    </source>
</evidence>
<keyword evidence="8" id="KW-1185">Reference proteome</keyword>
<reference evidence="7 8" key="1">
    <citation type="submission" date="2024-08" db="EMBL/GenBank/DDBJ databases">
        <title>Gnathostoma spinigerum genome.</title>
        <authorList>
            <person name="Gonzalez-Bertolin B."/>
            <person name="Monzon S."/>
            <person name="Zaballos A."/>
            <person name="Jimenez P."/>
            <person name="Dekumyoy P."/>
            <person name="Varona S."/>
            <person name="Cuesta I."/>
            <person name="Sumanam S."/>
            <person name="Adisakwattana P."/>
            <person name="Gasser R.B."/>
            <person name="Hernandez-Gonzalez A."/>
            <person name="Young N.D."/>
            <person name="Perteguer M.J."/>
        </authorList>
    </citation>
    <scope>NUCLEOTIDE SEQUENCE [LARGE SCALE GENOMIC DNA]</scope>
    <source>
        <strain evidence="7">AL3</strain>
        <tissue evidence="7">Liver</tissue>
    </source>
</reference>
<evidence type="ECO:0000313" key="8">
    <source>
        <dbReference type="Proteomes" id="UP001608902"/>
    </source>
</evidence>
<evidence type="ECO:0000313" key="7">
    <source>
        <dbReference type="EMBL" id="MFH4973704.1"/>
    </source>
</evidence>
<sequence length="137" mass="15773">MWQNEVPKITVNTPSPHPGRGVYGFAFYLCSWFLLFVYLVWAIVPSPWLTSLNLTYVPAKYWAILLPSLFPILVFAYTFGVFVVNVIRFEGVLDDVEVVENDFSDSVSTRSFDLKHYLHSDLNRVEKKETPSSAENF</sequence>
<evidence type="ECO:0000256" key="1">
    <source>
        <dbReference type="ARBA" id="ARBA00004141"/>
    </source>
</evidence>
<accession>A0ABD6E6E6</accession>
<gene>
    <name evidence="7" type="ORF">AB6A40_000413</name>
</gene>
<dbReference type="PANTHER" id="PTHR46346">
    <property type="entry name" value="PHOSPHATIDYLINOSITOL N-ACETYLGLUCOSAMINYLTRANSFERASE SUBUNIT P"/>
    <property type="match status" value="1"/>
</dbReference>
<protein>
    <recommendedName>
        <fullName evidence="6">PIG-P domain-containing protein</fullName>
    </recommendedName>
</protein>
<evidence type="ECO:0000256" key="3">
    <source>
        <dbReference type="ARBA" id="ARBA00022989"/>
    </source>
</evidence>
<dbReference type="GO" id="GO:0016020">
    <property type="term" value="C:membrane"/>
    <property type="evidence" value="ECO:0007669"/>
    <property type="project" value="UniProtKB-SubCell"/>
</dbReference>
<dbReference type="AlphaFoldDB" id="A0ABD6E6E6"/>
<comment type="caution">
    <text evidence="7">The sequence shown here is derived from an EMBL/GenBank/DDBJ whole genome shotgun (WGS) entry which is preliminary data.</text>
</comment>
<feature type="transmembrane region" description="Helical" evidence="5">
    <location>
        <begin position="61"/>
        <end position="84"/>
    </location>
</feature>
<dbReference type="Pfam" id="PF08510">
    <property type="entry name" value="PIG-P"/>
    <property type="match status" value="1"/>
</dbReference>
<keyword evidence="2 5" id="KW-0812">Transmembrane</keyword>
<feature type="transmembrane region" description="Helical" evidence="5">
    <location>
        <begin position="21"/>
        <end position="41"/>
    </location>
</feature>
<dbReference type="Proteomes" id="UP001608902">
    <property type="component" value="Unassembled WGS sequence"/>
</dbReference>
<dbReference type="InterPro" id="IPR052263">
    <property type="entry name" value="GPI_Anchor_Biosynth"/>
</dbReference>
<comment type="subcellular location">
    <subcellularLocation>
        <location evidence="1">Membrane</location>
        <topology evidence="1">Multi-pass membrane protein</topology>
    </subcellularLocation>
</comment>